<keyword evidence="1" id="KW-0472">Membrane</keyword>
<evidence type="ECO:0000256" key="2">
    <source>
        <dbReference type="SAM" id="SignalP"/>
    </source>
</evidence>
<dbReference type="Pfam" id="PF06579">
    <property type="entry name" value="Ly-6_related"/>
    <property type="match status" value="1"/>
</dbReference>
<keyword evidence="3" id="KW-1185">Reference proteome</keyword>
<keyword evidence="1" id="KW-0812">Transmembrane</keyword>
<keyword evidence="1" id="KW-1133">Transmembrane helix</keyword>
<dbReference type="InterPro" id="IPR010558">
    <property type="entry name" value="Ly-6-related"/>
</dbReference>
<feature type="chain" id="PRO_5036825538" evidence="2">
    <location>
        <begin position="20"/>
        <end position="218"/>
    </location>
</feature>
<dbReference type="Proteomes" id="UP000887566">
    <property type="component" value="Unplaced"/>
</dbReference>
<evidence type="ECO:0000313" key="4">
    <source>
        <dbReference type="WBParaSite" id="PSAMB.scaffold108size78641.g1994.t1"/>
    </source>
</evidence>
<protein>
    <submittedName>
        <fullName evidence="4">Protein sleepless</fullName>
    </submittedName>
</protein>
<organism evidence="3 4">
    <name type="scientific">Plectus sambesii</name>
    <dbReference type="NCBI Taxonomy" id="2011161"/>
    <lineage>
        <taxon>Eukaryota</taxon>
        <taxon>Metazoa</taxon>
        <taxon>Ecdysozoa</taxon>
        <taxon>Nematoda</taxon>
        <taxon>Chromadorea</taxon>
        <taxon>Plectida</taxon>
        <taxon>Plectina</taxon>
        <taxon>Plectoidea</taxon>
        <taxon>Plectidae</taxon>
        <taxon>Plectus</taxon>
    </lineage>
</organism>
<dbReference type="WBParaSite" id="PSAMB.scaffold108size78641.g1994.t1">
    <property type="protein sequence ID" value="PSAMB.scaffold108size78641.g1994.t1"/>
    <property type="gene ID" value="PSAMB.scaffold108size78641.g1994"/>
</dbReference>
<feature type="signal peptide" evidence="2">
    <location>
        <begin position="1"/>
        <end position="19"/>
    </location>
</feature>
<sequence>MLSHAVALLLLLSLGNVDAILCFSCASANTADKWGANSSWRHMYKNTPLNITDDCLTPGPLISTVECESSCFGVTYTERVLTDCDLIANYTIRGCVDRMFDPILSQGARNKTGCQSSKIDSEDTEKHTEICYCKENYCNTHNGFDENGGSKSSSVWIAISCLIVVLLLASLIGCYWCRWRRRHVIRERKPYWVAGIFPAHADHDTISLMRVQCETAKV</sequence>
<evidence type="ECO:0000313" key="3">
    <source>
        <dbReference type="Proteomes" id="UP000887566"/>
    </source>
</evidence>
<keyword evidence="2" id="KW-0732">Signal</keyword>
<evidence type="ECO:0000256" key="1">
    <source>
        <dbReference type="SAM" id="Phobius"/>
    </source>
</evidence>
<proteinExistence type="predicted"/>
<dbReference type="AlphaFoldDB" id="A0A914ULN5"/>
<reference evidence="4" key="1">
    <citation type="submission" date="2022-11" db="UniProtKB">
        <authorList>
            <consortium name="WormBaseParasite"/>
        </authorList>
    </citation>
    <scope>IDENTIFICATION</scope>
</reference>
<feature type="transmembrane region" description="Helical" evidence="1">
    <location>
        <begin position="155"/>
        <end position="177"/>
    </location>
</feature>
<accession>A0A914ULN5</accession>
<name>A0A914ULN5_9BILA</name>